<accession>A0ABU9C2M2</accession>
<gene>
    <name evidence="1" type="ORF">AACH00_04110</name>
</gene>
<reference evidence="1 2" key="1">
    <citation type="submission" date="2024-04" db="EMBL/GenBank/DDBJ databases">
        <title>Novel species of the genus Ideonella isolated from streams.</title>
        <authorList>
            <person name="Lu H."/>
        </authorList>
    </citation>
    <scope>NUCLEOTIDE SEQUENCE [LARGE SCALE GENOMIC DNA]</scope>
    <source>
        <strain evidence="1 2">LYT19W</strain>
    </source>
</reference>
<name>A0ABU9C2M2_9BURK</name>
<dbReference type="PANTHER" id="PTHR35175">
    <property type="entry name" value="DUF1289 DOMAIN-CONTAINING PROTEIN"/>
    <property type="match status" value="1"/>
</dbReference>
<dbReference type="EMBL" id="JBBUTI010000002">
    <property type="protein sequence ID" value="MEK8045530.1"/>
    <property type="molecule type" value="Genomic_DNA"/>
</dbReference>
<dbReference type="Pfam" id="PF06945">
    <property type="entry name" value="DUF1289"/>
    <property type="match status" value="1"/>
</dbReference>
<dbReference type="PANTHER" id="PTHR35175:SF2">
    <property type="entry name" value="DUF1289 DOMAIN-CONTAINING PROTEIN"/>
    <property type="match status" value="1"/>
</dbReference>
<protein>
    <submittedName>
        <fullName evidence="1">DUF1289 domain-containing protein</fullName>
    </submittedName>
</protein>
<sequence length="82" mass="8529">MSDNNNVNSAPGGNAVPSPCIGICRMVAATGLCEGCHRTIDEIAAWSRLDDGAKWDICEKIAERAPASLSGISRTKGPDPTS</sequence>
<evidence type="ECO:0000313" key="2">
    <source>
        <dbReference type="Proteomes" id="UP001379945"/>
    </source>
</evidence>
<dbReference type="InterPro" id="IPR010710">
    <property type="entry name" value="DUF1289"/>
</dbReference>
<proteinExistence type="predicted"/>
<dbReference type="RefSeq" id="WP_341397734.1">
    <property type="nucleotide sequence ID" value="NZ_JBBUTI010000002.1"/>
</dbReference>
<dbReference type="Proteomes" id="UP001379945">
    <property type="component" value="Unassembled WGS sequence"/>
</dbReference>
<comment type="caution">
    <text evidence="1">The sequence shown here is derived from an EMBL/GenBank/DDBJ whole genome shotgun (WGS) entry which is preliminary data.</text>
</comment>
<keyword evidence="2" id="KW-1185">Reference proteome</keyword>
<organism evidence="1 2">
    <name type="scientific">Ideonella margarita</name>
    <dbReference type="NCBI Taxonomy" id="2984191"/>
    <lineage>
        <taxon>Bacteria</taxon>
        <taxon>Pseudomonadati</taxon>
        <taxon>Pseudomonadota</taxon>
        <taxon>Betaproteobacteria</taxon>
        <taxon>Burkholderiales</taxon>
        <taxon>Sphaerotilaceae</taxon>
        <taxon>Ideonella</taxon>
    </lineage>
</organism>
<evidence type="ECO:0000313" key="1">
    <source>
        <dbReference type="EMBL" id="MEK8045530.1"/>
    </source>
</evidence>